<sequence length="85" mass="9547">MQRTQIFTDAVLSKIKDASIHALILLERGDFNAFDAAAQKLKGMLQTVVAAYAVGMISTAQHRQIQFVYRTFRKQADATFIQLSQ</sequence>
<dbReference type="EMBL" id="CP091521">
    <property type="protein sequence ID" value="UOP05318.1"/>
    <property type="molecule type" value="Genomic_DNA"/>
</dbReference>
<name>A0A8T9MXX3_9NEIS</name>
<evidence type="ECO:0000313" key="1">
    <source>
        <dbReference type="EMBL" id="UOP05318.1"/>
    </source>
</evidence>
<dbReference type="Proteomes" id="UP000831534">
    <property type="component" value="Chromosome"/>
</dbReference>
<accession>A0A8T9MXX3</accession>
<proteinExistence type="predicted"/>
<reference evidence="1" key="2">
    <citation type="submission" date="2024-09" db="EMBL/GenBank/DDBJ databases">
        <authorList>
            <person name="Veyrier F.J."/>
        </authorList>
    </citation>
    <scope>NUCLEOTIDE SEQUENCE</scope>
    <source>
        <strain evidence="1">17694</strain>
    </source>
</reference>
<reference evidence="1" key="1">
    <citation type="journal article" date="2022" name="Res Sq">
        <title>Evolution of multicellular longitudinally dividing oral cavity symbionts (Neisseriaceae).</title>
        <authorList>
            <person name="Nyongesa S."/>
            <person name="Weber P."/>
            <person name="Bernet E."/>
            <person name="Pullido F."/>
            <person name="Nieckarz M."/>
            <person name="Delaby M."/>
            <person name="Nieves C."/>
            <person name="Viehboeck T."/>
            <person name="Krause N."/>
            <person name="Rivera-Millot A."/>
            <person name="Nakamura A."/>
            <person name="Vischer N."/>
            <person name="VanNieuwenhze M."/>
            <person name="Brun Y."/>
            <person name="Cava F."/>
            <person name="Bulgheresi S."/>
            <person name="Veyrier F."/>
        </authorList>
    </citation>
    <scope>NUCLEOTIDE SEQUENCE</scope>
    <source>
        <strain evidence="1">17694</strain>
    </source>
</reference>
<protein>
    <submittedName>
        <fullName evidence="1">Uncharacterized protein</fullName>
    </submittedName>
</protein>
<dbReference type="AlphaFoldDB" id="A0A8T9MXX3"/>
<keyword evidence="2" id="KW-1185">Reference proteome</keyword>
<dbReference type="KEGG" id="ckh:LVJ77_03730"/>
<organism evidence="1 2">
    <name type="scientific">Conchiformibius kuhniae</name>
    <dbReference type="NCBI Taxonomy" id="211502"/>
    <lineage>
        <taxon>Bacteria</taxon>
        <taxon>Pseudomonadati</taxon>
        <taxon>Pseudomonadota</taxon>
        <taxon>Betaproteobacteria</taxon>
        <taxon>Neisseriales</taxon>
        <taxon>Neisseriaceae</taxon>
        <taxon>Conchiformibius</taxon>
    </lineage>
</organism>
<evidence type="ECO:0000313" key="2">
    <source>
        <dbReference type="Proteomes" id="UP000831534"/>
    </source>
</evidence>
<dbReference type="RefSeq" id="WP_211224327.1">
    <property type="nucleotide sequence ID" value="NZ_CP091521.1"/>
</dbReference>
<gene>
    <name evidence="1" type="ORF">LVJ77_03730</name>
</gene>